<gene>
    <name evidence="1" type="ORF">PRZ48_013441</name>
</gene>
<reference evidence="1 2" key="1">
    <citation type="journal article" date="2023" name="G3 (Bethesda)">
        <title>A chromosome-level genome assembly of Zasmidium syzygii isolated from banana leaves.</title>
        <authorList>
            <person name="van Westerhoven A.C."/>
            <person name="Mehrabi R."/>
            <person name="Talebi R."/>
            <person name="Steentjes M.B.F."/>
            <person name="Corcolon B."/>
            <person name="Chong P.A."/>
            <person name="Kema G.H.J."/>
            <person name="Seidl M.F."/>
        </authorList>
    </citation>
    <scope>NUCLEOTIDE SEQUENCE [LARGE SCALE GENOMIC DNA]</scope>
    <source>
        <strain evidence="1 2">P124</strain>
    </source>
</reference>
<dbReference type="Pfam" id="PF11578">
    <property type="entry name" value="DUF3237"/>
    <property type="match status" value="1"/>
</dbReference>
<sequence length="176" mass="19636">MPPALTPALSIKLYQSKQNVLTFNSTKGSAPRYIAPLLDGHLLPHSSSTSSSLDAKLVPGSSDWLRVDPATGTGHLDARRQFRCKTDPASVFFVRFEGIVRMGEAIQKIWESSPEAKTTEYGQGRNFVTPVIECSAEENKWMETTVFIGWGRYVVEGHGEERRQAVEYEIFALDRS</sequence>
<accession>A0ABR0E124</accession>
<dbReference type="Proteomes" id="UP001305779">
    <property type="component" value="Unassembled WGS sequence"/>
</dbReference>
<evidence type="ECO:0000313" key="2">
    <source>
        <dbReference type="Proteomes" id="UP001305779"/>
    </source>
</evidence>
<name>A0ABR0E124_ZASCE</name>
<evidence type="ECO:0000313" key="1">
    <source>
        <dbReference type="EMBL" id="KAK4495114.1"/>
    </source>
</evidence>
<keyword evidence="2" id="KW-1185">Reference proteome</keyword>
<dbReference type="Gene3D" id="2.40.160.20">
    <property type="match status" value="1"/>
</dbReference>
<organism evidence="1 2">
    <name type="scientific">Zasmidium cellare</name>
    <name type="common">Wine cellar mold</name>
    <name type="synonym">Racodium cellare</name>
    <dbReference type="NCBI Taxonomy" id="395010"/>
    <lineage>
        <taxon>Eukaryota</taxon>
        <taxon>Fungi</taxon>
        <taxon>Dikarya</taxon>
        <taxon>Ascomycota</taxon>
        <taxon>Pezizomycotina</taxon>
        <taxon>Dothideomycetes</taxon>
        <taxon>Dothideomycetidae</taxon>
        <taxon>Mycosphaerellales</taxon>
        <taxon>Mycosphaerellaceae</taxon>
        <taxon>Zasmidium</taxon>
    </lineage>
</organism>
<dbReference type="EMBL" id="JAXOVC010000012">
    <property type="protein sequence ID" value="KAK4495114.1"/>
    <property type="molecule type" value="Genomic_DNA"/>
</dbReference>
<protein>
    <submittedName>
        <fullName evidence="1">Uncharacterized protein</fullName>
    </submittedName>
</protein>
<proteinExistence type="predicted"/>
<comment type="caution">
    <text evidence="1">The sequence shown here is derived from an EMBL/GenBank/DDBJ whole genome shotgun (WGS) entry which is preliminary data.</text>
</comment>